<proteinExistence type="predicted"/>
<dbReference type="InterPro" id="IPR046651">
    <property type="entry name" value="DUF6763"/>
</dbReference>
<gene>
    <name evidence="1" type="ORF">MNBD_GAMMA22-1388</name>
</gene>
<reference evidence="1" key="1">
    <citation type="submission" date="2018-06" db="EMBL/GenBank/DDBJ databases">
        <authorList>
            <person name="Zhirakovskaya E."/>
        </authorList>
    </citation>
    <scope>NUCLEOTIDE SEQUENCE</scope>
</reference>
<organism evidence="1">
    <name type="scientific">hydrothermal vent metagenome</name>
    <dbReference type="NCBI Taxonomy" id="652676"/>
    <lineage>
        <taxon>unclassified sequences</taxon>
        <taxon>metagenomes</taxon>
        <taxon>ecological metagenomes</taxon>
    </lineage>
</organism>
<accession>A0A3B1ABS7</accession>
<name>A0A3B1ABS7_9ZZZZ</name>
<dbReference type="EMBL" id="UOFS01000039">
    <property type="protein sequence ID" value="VAW98980.1"/>
    <property type="molecule type" value="Genomic_DNA"/>
</dbReference>
<evidence type="ECO:0000313" key="1">
    <source>
        <dbReference type="EMBL" id="VAW98980.1"/>
    </source>
</evidence>
<dbReference type="Pfam" id="PF20549">
    <property type="entry name" value="DUF6763"/>
    <property type="match status" value="1"/>
</dbReference>
<sequence length="95" mass="10911">MPTPFEPNVGQCYRDQQGRSFEVVALDELDVEIQYQDGEVDEFDIDTWYLLNVNPADVTTDWSCSSVDIAKEDSNTESANFDINDFESEDLFEEI</sequence>
<protein>
    <submittedName>
        <fullName evidence="1">Uncharacterized protein</fullName>
    </submittedName>
</protein>
<dbReference type="AlphaFoldDB" id="A0A3B1ABS7"/>